<dbReference type="Gene3D" id="1.10.287.70">
    <property type="match status" value="4"/>
</dbReference>
<feature type="transmembrane region" description="Helical" evidence="6">
    <location>
        <begin position="164"/>
        <end position="186"/>
    </location>
</feature>
<dbReference type="GO" id="GO:0032230">
    <property type="term" value="P:positive regulation of synaptic transmission, GABAergic"/>
    <property type="evidence" value="ECO:0000318"/>
    <property type="project" value="GO_Central"/>
</dbReference>
<evidence type="ECO:0000256" key="4">
    <source>
        <dbReference type="ARBA" id="ARBA00023136"/>
    </source>
</evidence>
<dbReference type="Proteomes" id="UP000015101">
    <property type="component" value="Unassembled WGS sequence"/>
</dbReference>
<keyword evidence="4 6" id="KW-0472">Membrane</keyword>
<dbReference type="CTD" id="20197503"/>
<dbReference type="PANTHER" id="PTHR46141:SF1">
    <property type="entry name" value="SODIUM LEAK CHANNEL NALCN"/>
    <property type="match status" value="1"/>
</dbReference>
<name>T1ELQ3_HELRO</name>
<feature type="transmembrane region" description="Helical" evidence="6">
    <location>
        <begin position="1329"/>
        <end position="1352"/>
    </location>
</feature>
<evidence type="ECO:0000256" key="5">
    <source>
        <dbReference type="SAM" id="MobiDB-lite"/>
    </source>
</evidence>
<dbReference type="InterPro" id="IPR005821">
    <property type="entry name" value="Ion_trans_dom"/>
</dbReference>
<evidence type="ECO:0000313" key="9">
    <source>
        <dbReference type="EnsemblMetazoa" id="HelroP155980"/>
    </source>
</evidence>
<dbReference type="FunFam" id="1.20.120.350:FF:000030">
    <property type="entry name" value="sodium leak channel non-selective protein"/>
    <property type="match status" value="1"/>
</dbReference>
<dbReference type="STRING" id="6412.T1ELQ3"/>
<feature type="transmembrane region" description="Helical" evidence="6">
    <location>
        <begin position="949"/>
        <end position="970"/>
    </location>
</feature>
<gene>
    <name evidence="9" type="primary">20197503</name>
    <name evidence="8" type="ORF">HELRODRAFT_155980</name>
</gene>
<feature type="transmembrane region" description="Helical" evidence="6">
    <location>
        <begin position="53"/>
        <end position="74"/>
    </location>
</feature>
<feature type="transmembrane region" description="Helical" evidence="6">
    <location>
        <begin position="282"/>
        <end position="305"/>
    </location>
</feature>
<dbReference type="eggNOG" id="KOG2301">
    <property type="taxonomic scope" value="Eukaryota"/>
</dbReference>
<organism evidence="9 10">
    <name type="scientific">Helobdella robusta</name>
    <name type="common">Californian leech</name>
    <dbReference type="NCBI Taxonomy" id="6412"/>
    <lineage>
        <taxon>Eukaryota</taxon>
        <taxon>Metazoa</taxon>
        <taxon>Spiralia</taxon>
        <taxon>Lophotrochozoa</taxon>
        <taxon>Annelida</taxon>
        <taxon>Clitellata</taxon>
        <taxon>Hirudinea</taxon>
        <taxon>Rhynchobdellida</taxon>
        <taxon>Glossiphoniidae</taxon>
        <taxon>Helobdella</taxon>
    </lineage>
</organism>
<reference evidence="9" key="3">
    <citation type="submission" date="2015-06" db="UniProtKB">
        <authorList>
            <consortium name="EnsemblMetazoa"/>
        </authorList>
    </citation>
    <scope>IDENTIFICATION</scope>
</reference>
<dbReference type="EMBL" id="KB097495">
    <property type="protein sequence ID" value="ESN96041.1"/>
    <property type="molecule type" value="Genomic_DNA"/>
</dbReference>
<feature type="transmembrane region" description="Helical" evidence="6">
    <location>
        <begin position="408"/>
        <end position="431"/>
    </location>
</feature>
<dbReference type="Pfam" id="PF00520">
    <property type="entry name" value="Ion_trans"/>
    <property type="match status" value="4"/>
</dbReference>
<dbReference type="KEGG" id="hro:HELRODRAFT_155980"/>
<evidence type="ECO:0000313" key="10">
    <source>
        <dbReference type="Proteomes" id="UP000015101"/>
    </source>
</evidence>
<dbReference type="InParanoid" id="T1ELQ3"/>
<dbReference type="FunFam" id="1.10.287.70:FF:000061">
    <property type="entry name" value="Sodium leak channel non-selective protein"/>
    <property type="match status" value="1"/>
</dbReference>
<evidence type="ECO:0000313" key="8">
    <source>
        <dbReference type="EMBL" id="ESN96041.1"/>
    </source>
</evidence>
<dbReference type="FunCoup" id="T1ELQ3">
    <property type="interactions" value="22"/>
</dbReference>
<dbReference type="GO" id="GO:0005261">
    <property type="term" value="F:monoatomic cation channel activity"/>
    <property type="evidence" value="ECO:0000318"/>
    <property type="project" value="GO_Central"/>
</dbReference>
<keyword evidence="3 6" id="KW-1133">Transmembrane helix</keyword>
<dbReference type="SUPFAM" id="SSF81324">
    <property type="entry name" value="Voltage-gated potassium channels"/>
    <property type="match status" value="4"/>
</dbReference>
<keyword evidence="10" id="KW-1185">Reference proteome</keyword>
<dbReference type="OrthoDB" id="10069766at2759"/>
<evidence type="ECO:0000256" key="6">
    <source>
        <dbReference type="SAM" id="Phobius"/>
    </source>
</evidence>
<feature type="compositionally biased region" description="Low complexity" evidence="5">
    <location>
        <begin position="711"/>
        <end position="726"/>
    </location>
</feature>
<sequence>MADFGADENLNDGNDIEWVNKLLTRRVLRICALLSLISVSMNTPKTFDSHPVLIYVTFVIDLFVTFCFTAEMIAKMHIRGIFKGELAYLRDRWSQFDGIMVLCLWVSVMLQMFEISEVIDRYSYWSIIRSPRPLILIRVFRVFLKFQLPKTRIESIFKRSSQQIYNVTIFFLFFMSLYGILGVQFFGEMKYHCVRNGTDPKNVSIRDLAIPDTYCSPHDDLTHLCPKGMVCMELELSSSQQGFNGFDEFATSFFTVYEAASQEGWVFIMYRALDSLPKWRGYIFFISMIFFLAWLVKNVFIAVIIETFAEIRVHFQQMWGSRTCTTDSDSSQILISDLEGWKMVSVDETKSRSIVQAALQKVLKMAPFHILIMTLVLINAVTMATMNFDPRKPEPRKRASNMYYYAEIMFTLLFDLEAIFKICCLGLAGYFKRSAHKFELFLAICTTIHIHPKFYHTQFTYFQVLRVVRLVKASPMLEDFCFKIFGPGKKLGSLVLFTMCLLVITSCVSLQLFCSIKDFQNGWNEVMHLTMWETGERFAPLVAIYFIFYHLFVTLIVVSLFVAVILDNLELDEDIKKLKQLKLREQVAETQQNLPLRLRIFEKFPNQPRMIKLTRTFSDFTPSRVRESFLRQFLEQTQDIGQTSAQQQQQQHANNNNNNFNTNNNNNSNNMKYNIEINVTSFDSNNNKFISDDDDDDDASLSVTSGITTSGMGGTTISASAGSTSGAEHKRDDNDIKILQQKRHEAEVKRSQQEEDLRENHPYFDTPLFAIGRDSKYRKICTMIVVARYKYTGVDPIKGREVKSKYKQIQKLLGLMTYLDWTMIIITTVSCISMMNETSLQRVNNTLALQIAEYVFVVCMSIEMLLKVSADGLLFTPHAVVRDIGGVLDLFIYAVSLIFLCWMPETVPQNSGAQVLMILRCLRPLRIFILVPHMRCVVYELCRGFKEILLVSILLILLMFVFASYGVQLFGGKLARCNDPQIKNQSSCTGIYLRPLFITKLKIGPKVTDPTYPKIFVPRVWANPRNFNFDNIGNAMQTLFEVLSLEGWLEVRDVIIERVGPHHAVFIHLFVFIGCMVGLTLFVGVVIANYMENKGTALLTEQSKLRTLMFDITQNIIFKRFVAALILVNCGLLAVPWLTTEKHTYYLANLSVVFTLMFLLEVIMKNIALSPAGYWQSRRNCFDMFVTFLGVVWIVLHFSLDGNNTSNHFGYFVIILRFFTVTGKHATLKMLMLTVVVSMFKSFFIILGLFLLMLFYALTGVILFGCVKYGEDLGRQANFKSAWNAVVLLFRIVTGEDWNKIMHDCMVAPPFCTRGKNYWETDCGNYRAALVYFCTFYVIITYIALNLLVAIIMENFSLFYSNEEDALLSYSDIRQFQVTWNMVDDNKRNAHGVISVRRAKLLLHLLKGRLEVDLEKDRLLFKHMCYEIERLRNGEDVTFHDVLSMLAYRSVDIRKSLQLEDLLVREELEYAIEEEVAKQTIRNWLDKCLKRFRMKEHSNLISNLRATNAPSSSSASSSSPAVATAATSEIVCLITESTVPTITETKEDGVSSDVISGVALIGGGGLTVGGARQRRKIERNTSAPLPGMLQAPCSRKYLAPSLSDGASRQDKLAPIVMGVKKRSPRMHTSTSFSIFILHLFNSTTR</sequence>
<feature type="domain" description="Ion transport" evidence="7">
    <location>
        <begin position="30"/>
        <end position="313"/>
    </location>
</feature>
<reference evidence="10" key="1">
    <citation type="submission" date="2012-12" db="EMBL/GenBank/DDBJ databases">
        <authorList>
            <person name="Hellsten U."/>
            <person name="Grimwood J."/>
            <person name="Chapman J.A."/>
            <person name="Shapiro H."/>
            <person name="Aerts A."/>
            <person name="Otillar R.P."/>
            <person name="Terry A.Y."/>
            <person name="Boore J.L."/>
            <person name="Simakov O."/>
            <person name="Marletaz F."/>
            <person name="Cho S.-J."/>
            <person name="Edsinger-Gonzales E."/>
            <person name="Havlak P."/>
            <person name="Kuo D.-H."/>
            <person name="Larsson T."/>
            <person name="Lv J."/>
            <person name="Arendt D."/>
            <person name="Savage R."/>
            <person name="Osoegawa K."/>
            <person name="de Jong P."/>
            <person name="Lindberg D.R."/>
            <person name="Seaver E.C."/>
            <person name="Weisblat D.A."/>
            <person name="Putnam N.H."/>
            <person name="Grigoriev I.V."/>
            <person name="Rokhsar D.S."/>
        </authorList>
    </citation>
    <scope>NUCLEOTIDE SEQUENCE</scope>
</reference>
<dbReference type="Gene3D" id="1.20.120.350">
    <property type="entry name" value="Voltage-gated potassium channels. Chain C"/>
    <property type="match status" value="4"/>
</dbReference>
<dbReference type="EMBL" id="AMQM01001286">
    <property type="status" value="NOT_ANNOTATED_CDS"/>
    <property type="molecule type" value="Genomic_DNA"/>
</dbReference>
<evidence type="ECO:0000259" key="7">
    <source>
        <dbReference type="Pfam" id="PF00520"/>
    </source>
</evidence>
<dbReference type="EnsemblMetazoa" id="HelroT155980">
    <property type="protein sequence ID" value="HelroP155980"/>
    <property type="gene ID" value="HelroG155980"/>
</dbReference>
<feature type="region of interest" description="Disordered" evidence="5">
    <location>
        <begin position="711"/>
        <end position="730"/>
    </location>
</feature>
<dbReference type="OMA" id="TLFIAWN"/>
<accession>T1ELQ3</accession>
<evidence type="ECO:0000256" key="2">
    <source>
        <dbReference type="ARBA" id="ARBA00022692"/>
    </source>
</evidence>
<dbReference type="GO" id="GO:0032224">
    <property type="term" value="P:positive regulation of synaptic transmission, cholinergic"/>
    <property type="evidence" value="ECO:0000318"/>
    <property type="project" value="GO_Central"/>
</dbReference>
<feature type="transmembrane region" description="Helical" evidence="6">
    <location>
        <begin position="542"/>
        <end position="566"/>
    </location>
</feature>
<dbReference type="InterPro" id="IPR027359">
    <property type="entry name" value="Volt_channel_dom_sf"/>
</dbReference>
<dbReference type="PANTHER" id="PTHR46141">
    <property type="entry name" value="SODIUM LEAK CHANNEL NON-SELECTIVE PROTEIN"/>
    <property type="match status" value="1"/>
</dbReference>
<evidence type="ECO:0000256" key="3">
    <source>
        <dbReference type="ARBA" id="ARBA00022989"/>
    </source>
</evidence>
<dbReference type="RefSeq" id="XP_009025299.1">
    <property type="nucleotide sequence ID" value="XM_009027051.1"/>
</dbReference>
<feature type="transmembrane region" description="Helical" evidence="6">
    <location>
        <begin position="368"/>
        <end position="388"/>
    </location>
</feature>
<dbReference type="InterPro" id="IPR028823">
    <property type="entry name" value="NALCN"/>
</dbReference>
<feature type="compositionally biased region" description="Low complexity" evidence="5">
    <location>
        <begin position="642"/>
        <end position="670"/>
    </location>
</feature>
<dbReference type="GO" id="GO:0005886">
    <property type="term" value="C:plasma membrane"/>
    <property type="evidence" value="ECO:0000318"/>
    <property type="project" value="GO_Central"/>
</dbReference>
<feature type="transmembrane region" description="Helical" evidence="6">
    <location>
        <begin position="887"/>
        <end position="905"/>
    </location>
</feature>
<dbReference type="HOGENOM" id="CLU_000984_0_0_1"/>
<feature type="transmembrane region" description="Helical" evidence="6">
    <location>
        <begin position="1065"/>
        <end position="1088"/>
    </location>
</feature>
<feature type="transmembrane region" description="Helical" evidence="6">
    <location>
        <begin position="1243"/>
        <end position="1265"/>
    </location>
</feature>
<feature type="domain" description="Ion transport" evidence="7">
    <location>
        <begin position="367"/>
        <end position="570"/>
    </location>
</feature>
<proteinExistence type="predicted"/>
<feature type="transmembrane region" description="Helical" evidence="6">
    <location>
        <begin position="812"/>
        <end position="835"/>
    </location>
</feature>
<dbReference type="GeneID" id="20197503"/>
<reference evidence="8 10" key="2">
    <citation type="journal article" date="2013" name="Nature">
        <title>Insights into bilaterian evolution from three spiralian genomes.</title>
        <authorList>
            <person name="Simakov O."/>
            <person name="Marletaz F."/>
            <person name="Cho S.J."/>
            <person name="Edsinger-Gonzales E."/>
            <person name="Havlak P."/>
            <person name="Hellsten U."/>
            <person name="Kuo D.H."/>
            <person name="Larsson T."/>
            <person name="Lv J."/>
            <person name="Arendt D."/>
            <person name="Savage R."/>
            <person name="Osoegawa K."/>
            <person name="de Jong P."/>
            <person name="Grimwood J."/>
            <person name="Chapman J.A."/>
            <person name="Shapiro H."/>
            <person name="Aerts A."/>
            <person name="Otillar R.P."/>
            <person name="Terry A.Y."/>
            <person name="Boore J.L."/>
            <person name="Grigoriev I.V."/>
            <person name="Lindberg D.R."/>
            <person name="Seaver E.C."/>
            <person name="Weisblat D.A."/>
            <person name="Putnam N.H."/>
            <person name="Rokhsar D.S."/>
        </authorList>
    </citation>
    <scope>NUCLEOTIDE SEQUENCE</scope>
</reference>
<feature type="transmembrane region" description="Helical" evidence="6">
    <location>
        <begin position="1145"/>
        <end position="1169"/>
    </location>
</feature>
<comment type="subcellular location">
    <subcellularLocation>
        <location evidence="1">Membrane</location>
        <topology evidence="1">Multi-pass membrane protein</topology>
    </subcellularLocation>
</comment>
<feature type="transmembrane region" description="Helical" evidence="6">
    <location>
        <begin position="1121"/>
        <end position="1139"/>
    </location>
</feature>
<feature type="region of interest" description="Disordered" evidence="5">
    <location>
        <begin position="640"/>
        <end position="671"/>
    </location>
</feature>
<feature type="domain" description="Ion transport" evidence="7">
    <location>
        <begin position="1117"/>
        <end position="1363"/>
    </location>
</feature>
<feature type="transmembrane region" description="Helical" evidence="6">
    <location>
        <begin position="491"/>
        <end position="513"/>
    </location>
</feature>
<feature type="transmembrane region" description="Helical" evidence="6">
    <location>
        <begin position="1181"/>
        <end position="1200"/>
    </location>
</feature>
<evidence type="ECO:0000256" key="1">
    <source>
        <dbReference type="ARBA" id="ARBA00004141"/>
    </source>
</evidence>
<feature type="domain" description="Ion transport" evidence="7">
    <location>
        <begin position="817"/>
        <end position="1092"/>
    </location>
</feature>
<keyword evidence="2 6" id="KW-0812">Transmembrane</keyword>
<protein>
    <recommendedName>
        <fullName evidence="7">Ion transport domain-containing protein</fullName>
    </recommendedName>
</protein>